<dbReference type="PANTHER" id="PTHR24652">
    <property type="entry name" value="LOW-DENSITY LIPOPROTEIN RECEPTOR CLASS A DOMAIN-CONTAINING PROTEIN 2"/>
    <property type="match status" value="1"/>
</dbReference>
<proteinExistence type="predicted"/>
<accession>A0A8B7VL34</accession>
<name>A0A8B7VL34_CASCN</name>
<feature type="domain" description="CUB" evidence="4">
    <location>
        <begin position="76"/>
        <end position="206"/>
    </location>
</feature>
<dbReference type="CDD" id="cd00112">
    <property type="entry name" value="LDLa"/>
    <property type="match status" value="1"/>
</dbReference>
<evidence type="ECO:0000256" key="1">
    <source>
        <dbReference type="ARBA" id="ARBA00023157"/>
    </source>
</evidence>
<dbReference type="OrthoDB" id="6514358at2759"/>
<dbReference type="PROSITE" id="PS50068">
    <property type="entry name" value="LDLRA_2"/>
    <property type="match status" value="1"/>
</dbReference>
<dbReference type="RefSeq" id="XP_020032701.1">
    <property type="nucleotide sequence ID" value="XM_020177112.1"/>
</dbReference>
<keyword evidence="5" id="KW-0449">Lipoprotein</keyword>
<dbReference type="Gene3D" id="4.10.400.10">
    <property type="entry name" value="Low-density Lipoprotein Receptor"/>
    <property type="match status" value="1"/>
</dbReference>
<dbReference type="PANTHER" id="PTHR24652:SF67">
    <property type="entry name" value="LOW-DENSITY LIPOPROTEIN RECEPTOR CLASS A DOMAIN-CONTAINING PROTEIN 2"/>
    <property type="match status" value="1"/>
</dbReference>
<feature type="region of interest" description="Disordered" evidence="3">
    <location>
        <begin position="239"/>
        <end position="285"/>
    </location>
</feature>
<evidence type="ECO:0000256" key="2">
    <source>
        <dbReference type="PROSITE-ProRule" id="PRU00124"/>
    </source>
</evidence>
<dbReference type="PROSITE" id="PS01180">
    <property type="entry name" value="CUB"/>
    <property type="match status" value="1"/>
</dbReference>
<comment type="caution">
    <text evidence="2">Lacks conserved residue(s) required for the propagation of feature annotation.</text>
</comment>
<evidence type="ECO:0000313" key="5">
    <source>
        <dbReference type="RefSeq" id="XP_020032701.1"/>
    </source>
</evidence>
<gene>
    <name evidence="5" type="primary">Ldlrad2</name>
</gene>
<keyword evidence="1" id="KW-1015">Disulfide bond</keyword>
<dbReference type="InterPro" id="IPR042333">
    <property type="entry name" value="LRAD2/Mig-13-like"/>
</dbReference>
<dbReference type="AlphaFoldDB" id="A0A8B7VL34"/>
<dbReference type="InterPro" id="IPR002172">
    <property type="entry name" value="LDrepeatLR_classA_rpt"/>
</dbReference>
<evidence type="ECO:0000259" key="4">
    <source>
        <dbReference type="PROSITE" id="PS01180"/>
    </source>
</evidence>
<feature type="compositionally biased region" description="Low complexity" evidence="3">
    <location>
        <begin position="270"/>
        <end position="281"/>
    </location>
</feature>
<evidence type="ECO:0000256" key="3">
    <source>
        <dbReference type="SAM" id="MobiDB-lite"/>
    </source>
</evidence>
<dbReference type="SMART" id="SM00192">
    <property type="entry name" value="LDLa"/>
    <property type="match status" value="1"/>
</dbReference>
<dbReference type="InterPro" id="IPR036055">
    <property type="entry name" value="LDL_receptor-like_sf"/>
</dbReference>
<reference evidence="5" key="1">
    <citation type="submission" date="2025-08" db="UniProtKB">
        <authorList>
            <consortium name="RefSeq"/>
        </authorList>
    </citation>
    <scope>IDENTIFICATION</scope>
    <source>
        <tissue evidence="5">Leukocyte</tissue>
    </source>
</reference>
<dbReference type="InterPro" id="IPR000859">
    <property type="entry name" value="CUB_dom"/>
</dbReference>
<dbReference type="SUPFAM" id="SSF49854">
    <property type="entry name" value="Spermadhesin, CUB domain"/>
    <property type="match status" value="1"/>
</dbReference>
<dbReference type="InterPro" id="IPR035914">
    <property type="entry name" value="Sperma_CUB_dom_sf"/>
</dbReference>
<protein>
    <submittedName>
        <fullName evidence="5">LOW QUALITY PROTEIN: low-density lipoprotein receptor class A domain-containing protein 2</fullName>
    </submittedName>
</protein>
<dbReference type="SUPFAM" id="SSF57424">
    <property type="entry name" value="LDL receptor-like module"/>
    <property type="match status" value="1"/>
</dbReference>
<dbReference type="Gene3D" id="2.60.120.290">
    <property type="entry name" value="Spermadhesin, CUB domain"/>
    <property type="match status" value="1"/>
</dbReference>
<organism evidence="5">
    <name type="scientific">Castor canadensis</name>
    <name type="common">American beaver</name>
    <dbReference type="NCBI Taxonomy" id="51338"/>
    <lineage>
        <taxon>Eukaryota</taxon>
        <taxon>Metazoa</taxon>
        <taxon>Chordata</taxon>
        <taxon>Craniata</taxon>
        <taxon>Vertebrata</taxon>
        <taxon>Euteleostomi</taxon>
        <taxon>Mammalia</taxon>
        <taxon>Eutheria</taxon>
        <taxon>Euarchontoglires</taxon>
        <taxon>Glires</taxon>
        <taxon>Rodentia</taxon>
        <taxon>Castorimorpha</taxon>
        <taxon>Castoridae</taxon>
        <taxon>Castor</taxon>
    </lineage>
</organism>
<sequence>MLSIFVSQFLICKLARPPYPVSQDPKLEILQVRPGAGHSGAWMAACLLQLPLRLLLLGMAALTTSAVDTAELVAACGGTWRGDALLLRSHAASRSFYFVTPDTDCGLWARAAAPGDRIRFQFRFFLVYSLEPANASSSAPPAQPCAPGSFLQFYEGPPGAPRPLGAPLCGLTIPALVTSSGPFLGLRLVTRGRQPRVDFVGEVTSFRLGPCGTYFHCRNGRCIPLNLVCDRWGMDNCGDSSDQSPWPPANCRGPSPLPNQTGSTDDDTSEPLTPSPTLETTGSLQTAAQRSLPAGWDTAQQNLEGRWLLVTTCSYSFTEIILVPVQEMGSGQQAQDEAEWTLSSCRVSVRGMALASSLLLASTGLLMGLLWCCCSPSRPVWKPWAISLSLKCGAACNICYLCPARVAPGRAVA</sequence>
<keyword evidence="5" id="KW-0675">Receptor</keyword>
<dbReference type="CTD" id="401944"/>
<dbReference type="KEGG" id="ccan:109694912"/>
<dbReference type="Pfam" id="PF00057">
    <property type="entry name" value="Ldl_recept_a"/>
    <property type="match status" value="1"/>
</dbReference>